<dbReference type="AlphaFoldDB" id="A0A0R1U1I3"/>
<dbReference type="PANTHER" id="PTHR30483:SF6">
    <property type="entry name" value="PERIPLASMIC BINDING PROTEIN OF ABC TRANSPORTER FOR NATURAL AMINO ACIDS"/>
    <property type="match status" value="1"/>
</dbReference>
<dbReference type="OrthoDB" id="9783240at2"/>
<evidence type="ECO:0000256" key="1">
    <source>
        <dbReference type="ARBA" id="ARBA00010062"/>
    </source>
</evidence>
<evidence type="ECO:0000313" key="6">
    <source>
        <dbReference type="Proteomes" id="UP000051922"/>
    </source>
</evidence>
<dbReference type="PROSITE" id="PS51257">
    <property type="entry name" value="PROKAR_LIPOPROTEIN"/>
    <property type="match status" value="1"/>
</dbReference>
<name>A0A0R1U1I3_9LACO</name>
<gene>
    <name evidence="5" type="ORF">FC50_GL002038</name>
</gene>
<organism evidence="5 6">
    <name type="scientific">Lacticaseibacillus pantheris DSM 15945 = JCM 12539 = NBRC 106106</name>
    <dbReference type="NCBI Taxonomy" id="1423783"/>
    <lineage>
        <taxon>Bacteria</taxon>
        <taxon>Bacillati</taxon>
        <taxon>Bacillota</taxon>
        <taxon>Bacilli</taxon>
        <taxon>Lactobacillales</taxon>
        <taxon>Lactobacillaceae</taxon>
        <taxon>Lacticaseibacillus</taxon>
    </lineage>
</organism>
<dbReference type="CDD" id="cd06347">
    <property type="entry name" value="PBP1_ABC_LivK_ligand_binding-like"/>
    <property type="match status" value="1"/>
</dbReference>
<comment type="similarity">
    <text evidence="1">Belongs to the leucine-binding protein family.</text>
</comment>
<protein>
    <submittedName>
        <fullName evidence="5">LivA protein</fullName>
    </submittedName>
</protein>
<feature type="signal peptide" evidence="3">
    <location>
        <begin position="1"/>
        <end position="30"/>
    </location>
</feature>
<evidence type="ECO:0000256" key="3">
    <source>
        <dbReference type="SAM" id="SignalP"/>
    </source>
</evidence>
<dbReference type="STRING" id="1423783.FC50_GL002038"/>
<comment type="caution">
    <text evidence="5">The sequence shown here is derived from an EMBL/GenBank/DDBJ whole genome shotgun (WGS) entry which is preliminary data.</text>
</comment>
<dbReference type="Pfam" id="PF13458">
    <property type="entry name" value="Peripla_BP_6"/>
    <property type="match status" value="1"/>
</dbReference>
<dbReference type="Gene3D" id="3.40.50.2300">
    <property type="match status" value="2"/>
</dbReference>
<feature type="chain" id="PRO_5006411437" evidence="3">
    <location>
        <begin position="31"/>
        <end position="396"/>
    </location>
</feature>
<dbReference type="RefSeq" id="WP_056957107.1">
    <property type="nucleotide sequence ID" value="NZ_AZFJ01000059.1"/>
</dbReference>
<evidence type="ECO:0000256" key="2">
    <source>
        <dbReference type="ARBA" id="ARBA00022729"/>
    </source>
</evidence>
<dbReference type="EMBL" id="AZFJ01000059">
    <property type="protein sequence ID" value="KRL84722.1"/>
    <property type="molecule type" value="Genomic_DNA"/>
</dbReference>
<proteinExistence type="inferred from homology"/>
<dbReference type="InterPro" id="IPR051010">
    <property type="entry name" value="BCAA_transport"/>
</dbReference>
<feature type="domain" description="Leucine-binding protein" evidence="4">
    <location>
        <begin position="39"/>
        <end position="386"/>
    </location>
</feature>
<dbReference type="Proteomes" id="UP000051922">
    <property type="component" value="Unassembled WGS sequence"/>
</dbReference>
<sequence>MKKTFKRIAMGFAAAAMVAVMAGCSSSAKAKGNNASGNTIKIGVNMELSGSVAGYGEQQKKGIELAVDKINKAGGIKVDGKKMKVKAVYRDNKSSTTGSASVAAQLVNNDKVVAVVGPATTNDSTAAIPNVTKASVAMVTPSATDAGYTMQKSGKVQPYAFRACFTNDYQAGAAARFAYTTLKSRRVAILADNSSDYGTGLAKAFKSNFKGNIVSTQYFQEGDKDFNATLTSLKGKKFDAIYAPGYYSEIGLIVKQARQMGITAPIIGSDGMGDPALAKIAGSSNATNVYYSTPFSTKSADTNSTVKTFMSDYQKKFNAEAPTFSALSYDSVYMVKAAIEKANSTNSADIAKAMGKIKNMNGVTGKMSVDSKHNPEKTVSIEQMTDGKIVKAYSVK</sequence>
<reference evidence="5 6" key="1">
    <citation type="journal article" date="2015" name="Genome Announc.">
        <title>Expanding the biotechnology potential of lactobacilli through comparative genomics of 213 strains and associated genera.</title>
        <authorList>
            <person name="Sun Z."/>
            <person name="Harris H.M."/>
            <person name="McCann A."/>
            <person name="Guo C."/>
            <person name="Argimon S."/>
            <person name="Zhang W."/>
            <person name="Yang X."/>
            <person name="Jeffery I.B."/>
            <person name="Cooney J.C."/>
            <person name="Kagawa T.F."/>
            <person name="Liu W."/>
            <person name="Song Y."/>
            <person name="Salvetti E."/>
            <person name="Wrobel A."/>
            <person name="Rasinkangas P."/>
            <person name="Parkhill J."/>
            <person name="Rea M.C."/>
            <person name="O'Sullivan O."/>
            <person name="Ritari J."/>
            <person name="Douillard F.P."/>
            <person name="Paul Ross R."/>
            <person name="Yang R."/>
            <person name="Briner A.E."/>
            <person name="Felis G.E."/>
            <person name="de Vos W.M."/>
            <person name="Barrangou R."/>
            <person name="Klaenhammer T.R."/>
            <person name="Caufield P.W."/>
            <person name="Cui Y."/>
            <person name="Zhang H."/>
            <person name="O'Toole P.W."/>
        </authorList>
    </citation>
    <scope>NUCLEOTIDE SEQUENCE [LARGE SCALE GENOMIC DNA]</scope>
    <source>
        <strain evidence="5 6">DSM 15945</strain>
    </source>
</reference>
<dbReference type="InterPro" id="IPR028081">
    <property type="entry name" value="Leu-bd"/>
</dbReference>
<keyword evidence="6" id="KW-1185">Reference proteome</keyword>
<accession>A0A0R1U1I3</accession>
<dbReference type="InterPro" id="IPR028082">
    <property type="entry name" value="Peripla_BP_I"/>
</dbReference>
<dbReference type="PATRIC" id="fig|1423783.4.peg.2088"/>
<dbReference type="PANTHER" id="PTHR30483">
    <property type="entry name" value="LEUCINE-SPECIFIC-BINDING PROTEIN"/>
    <property type="match status" value="1"/>
</dbReference>
<dbReference type="SUPFAM" id="SSF53822">
    <property type="entry name" value="Periplasmic binding protein-like I"/>
    <property type="match status" value="1"/>
</dbReference>
<evidence type="ECO:0000259" key="4">
    <source>
        <dbReference type="Pfam" id="PF13458"/>
    </source>
</evidence>
<evidence type="ECO:0000313" key="5">
    <source>
        <dbReference type="EMBL" id="KRL84722.1"/>
    </source>
</evidence>
<keyword evidence="2 3" id="KW-0732">Signal</keyword>